<evidence type="ECO:0000313" key="3">
    <source>
        <dbReference type="Proteomes" id="UP000655208"/>
    </source>
</evidence>
<organism evidence="2 3">
    <name type="scientific">Nakamurella endophytica</name>
    <dbReference type="NCBI Taxonomy" id="1748367"/>
    <lineage>
        <taxon>Bacteria</taxon>
        <taxon>Bacillati</taxon>
        <taxon>Actinomycetota</taxon>
        <taxon>Actinomycetes</taxon>
        <taxon>Nakamurellales</taxon>
        <taxon>Nakamurellaceae</taxon>
        <taxon>Nakamurella</taxon>
    </lineage>
</organism>
<sequence>MTGPDPSSGGTLEGRWQEGVDPVASSLTPSAAAAEDGETDLSPDALLPGEEALIADEPGVDLGDAPAGDRGPGDAGIDPDTADDLDDDGVFVGDEPLTADDAPPPEPELTERVGDEA</sequence>
<feature type="compositionally biased region" description="Low complexity" evidence="1">
    <location>
        <begin position="63"/>
        <end position="79"/>
    </location>
</feature>
<comment type="caution">
    <text evidence="2">The sequence shown here is derived from an EMBL/GenBank/DDBJ whole genome shotgun (WGS) entry which is preliminary data.</text>
</comment>
<dbReference type="Proteomes" id="UP000655208">
    <property type="component" value="Unassembled WGS sequence"/>
</dbReference>
<reference evidence="2" key="1">
    <citation type="journal article" date="2014" name="Int. J. Syst. Evol. Microbiol.">
        <title>Complete genome sequence of Corynebacterium casei LMG S-19264T (=DSM 44701T), isolated from a smear-ripened cheese.</title>
        <authorList>
            <consortium name="US DOE Joint Genome Institute (JGI-PGF)"/>
            <person name="Walter F."/>
            <person name="Albersmeier A."/>
            <person name="Kalinowski J."/>
            <person name="Ruckert C."/>
        </authorList>
    </citation>
    <scope>NUCLEOTIDE SEQUENCE</scope>
    <source>
        <strain evidence="2">CGMCC 4.7308</strain>
    </source>
</reference>
<evidence type="ECO:0000256" key="1">
    <source>
        <dbReference type="SAM" id="MobiDB-lite"/>
    </source>
</evidence>
<evidence type="ECO:0000313" key="2">
    <source>
        <dbReference type="EMBL" id="GGM07037.1"/>
    </source>
</evidence>
<protein>
    <submittedName>
        <fullName evidence="2">Uncharacterized protein</fullName>
    </submittedName>
</protein>
<reference evidence="2" key="2">
    <citation type="submission" date="2020-09" db="EMBL/GenBank/DDBJ databases">
        <authorList>
            <person name="Sun Q."/>
            <person name="Zhou Y."/>
        </authorList>
    </citation>
    <scope>NUCLEOTIDE SEQUENCE</scope>
    <source>
        <strain evidence="2">CGMCC 4.7308</strain>
    </source>
</reference>
<keyword evidence="3" id="KW-1185">Reference proteome</keyword>
<accession>A0A917T1D8</accession>
<feature type="compositionally biased region" description="Acidic residues" evidence="1">
    <location>
        <begin position="80"/>
        <end position="89"/>
    </location>
</feature>
<feature type="region of interest" description="Disordered" evidence="1">
    <location>
        <begin position="56"/>
        <end position="117"/>
    </location>
</feature>
<dbReference type="EMBL" id="BMNA01000005">
    <property type="protein sequence ID" value="GGM07037.1"/>
    <property type="molecule type" value="Genomic_DNA"/>
</dbReference>
<dbReference type="RefSeq" id="WP_188942646.1">
    <property type="nucleotide sequence ID" value="NZ_BMNA01000005.1"/>
</dbReference>
<dbReference type="AlphaFoldDB" id="A0A917T1D8"/>
<gene>
    <name evidence="2" type="ORF">GCM10011594_28820</name>
</gene>
<proteinExistence type="predicted"/>
<feature type="region of interest" description="Disordered" evidence="1">
    <location>
        <begin position="1"/>
        <end position="44"/>
    </location>
</feature>
<name>A0A917T1D8_9ACTN</name>